<comment type="caution">
    <text evidence="1">The sequence shown here is derived from an EMBL/GenBank/DDBJ whole genome shotgun (WGS) entry which is preliminary data.</text>
</comment>
<keyword evidence="2" id="KW-1185">Reference proteome</keyword>
<organism evidence="1 2">
    <name type="scientific">Streptoalloteichus tenebrarius (strain ATCC 17920 / DSM 40477 / JCM 4838 / CBS 697.72 / NBRC 16177 / NCIMB 11028 / NRRL B-12390 / A12253. 1 / ISP 5477)</name>
    <name type="common">Streptomyces tenebrarius</name>
    <dbReference type="NCBI Taxonomy" id="1933"/>
    <lineage>
        <taxon>Bacteria</taxon>
        <taxon>Bacillati</taxon>
        <taxon>Actinomycetota</taxon>
        <taxon>Actinomycetes</taxon>
        <taxon>Pseudonocardiales</taxon>
        <taxon>Pseudonocardiaceae</taxon>
        <taxon>Streptoalloteichus</taxon>
    </lineage>
</organism>
<dbReference type="InterPro" id="IPR012675">
    <property type="entry name" value="Beta-grasp_dom_sf"/>
</dbReference>
<name>A0ABT1HYJ4_STRSD</name>
<evidence type="ECO:0000313" key="1">
    <source>
        <dbReference type="EMBL" id="MCP2260597.1"/>
    </source>
</evidence>
<dbReference type="Proteomes" id="UP001205311">
    <property type="component" value="Unassembled WGS sequence"/>
</dbReference>
<dbReference type="RefSeq" id="WP_372502774.1">
    <property type="nucleotide sequence ID" value="NZ_JAMTCP010000029.1"/>
</dbReference>
<protein>
    <submittedName>
        <fullName evidence="1">ThiS family protein</fullName>
    </submittedName>
</protein>
<evidence type="ECO:0000313" key="2">
    <source>
        <dbReference type="Proteomes" id="UP001205311"/>
    </source>
</evidence>
<accession>A0ABT1HYJ4</accession>
<sequence length="98" mass="9745">MSETLAREPVTAGVTDDRAHDDPLVIAGRVSGSRFITGTGTGTGGAANLAVLERALVAFGGLATGVGVAMDGDVVPRGAWPDTPLRDGATVLTAVWGG</sequence>
<gene>
    <name evidence="1" type="ORF">LX15_004316</name>
</gene>
<proteinExistence type="predicted"/>
<dbReference type="EMBL" id="JAMTCP010000029">
    <property type="protein sequence ID" value="MCP2260597.1"/>
    <property type="molecule type" value="Genomic_DNA"/>
</dbReference>
<reference evidence="1 2" key="1">
    <citation type="submission" date="2022-06" db="EMBL/GenBank/DDBJ databases">
        <title>Genomic Encyclopedia of Archaeal and Bacterial Type Strains, Phase II (KMG-II): from individual species to whole genera.</title>
        <authorList>
            <person name="Goeker M."/>
        </authorList>
    </citation>
    <scope>NUCLEOTIDE SEQUENCE [LARGE SCALE GENOMIC DNA]</scope>
    <source>
        <strain evidence="1 2">DSM 40477</strain>
    </source>
</reference>
<dbReference type="Gene3D" id="3.10.20.30">
    <property type="match status" value="1"/>
</dbReference>